<feature type="region of interest" description="Disordered" evidence="1">
    <location>
        <begin position="499"/>
        <end position="640"/>
    </location>
</feature>
<feature type="transmembrane region" description="Helical" evidence="2">
    <location>
        <begin position="79"/>
        <end position="97"/>
    </location>
</feature>
<reference evidence="3" key="2">
    <citation type="submission" date="2013-10" db="EMBL/GenBank/DDBJ databases">
        <authorList>
            <person name="Aslett M."/>
        </authorList>
    </citation>
    <scope>NUCLEOTIDE SEQUENCE</scope>
    <source>
        <strain evidence="3">Houghton</strain>
    </source>
</reference>
<feature type="compositionally biased region" description="Polar residues" evidence="1">
    <location>
        <begin position="530"/>
        <end position="608"/>
    </location>
</feature>
<feature type="compositionally biased region" description="Polar residues" evidence="1">
    <location>
        <begin position="499"/>
        <end position="522"/>
    </location>
</feature>
<dbReference type="VEuPathDB" id="ToxoDB:EAH_00001560"/>
<keyword evidence="2" id="KW-1133">Transmembrane helix</keyword>
<protein>
    <recommendedName>
        <fullName evidence="5">Transmembrane protein</fullName>
    </recommendedName>
</protein>
<evidence type="ECO:0000256" key="2">
    <source>
        <dbReference type="SAM" id="Phobius"/>
    </source>
</evidence>
<feature type="compositionally biased region" description="Acidic residues" evidence="1">
    <location>
        <begin position="313"/>
        <end position="330"/>
    </location>
</feature>
<proteinExistence type="predicted"/>
<feature type="region of interest" description="Disordered" evidence="1">
    <location>
        <begin position="311"/>
        <end position="361"/>
    </location>
</feature>
<keyword evidence="2" id="KW-0472">Membrane</keyword>
<keyword evidence="4" id="KW-1185">Reference proteome</keyword>
<evidence type="ECO:0000313" key="3">
    <source>
        <dbReference type="EMBL" id="CDI79144.1"/>
    </source>
</evidence>
<dbReference type="Proteomes" id="UP000018050">
    <property type="component" value="Unassembled WGS sequence"/>
</dbReference>
<evidence type="ECO:0000313" key="4">
    <source>
        <dbReference type="Proteomes" id="UP000018050"/>
    </source>
</evidence>
<sequence>MGENTSSIEKVGRGVNLSSEHEQQLGALQGSVLSTASSYANVAVGHQRMVAPTPENEEVPHAVFSDHTKYRFQAQTPSALLWPILAFFLGALALASVCNSVRNSTAKLGLGVRRLASKDNEEQDDALDDLEVLCHQLGDWMPQVPSGGGERSSPSIVEHVLLGLKKYDDPPPTPFLGVTARTIKILETDYDGNESDDQASEPYPKRFKYSFDPEPYPPELTHQPMQVLNPGQHPSWAPATDSSATFPSHPPDSQQPTSSQNVQTMVPQGYAHQEGQLLPSRVALTEAEQLGTPPATSSGVAQMKWYYVASGDGCDEDDEDDDAAADDDGGGDGAGPGPSSELFEFSSGPDLEPPLTGQHQTTQLSNLQDLSGVVGNSLAEDAWLHLPEAQNPSHSQGAQAQAAELLGSTSGSFSSTTPTGSQMQWQFVDVVQDPDGTGLPLPTQSLQHLSTAELQASSVESQSETSAQLTDISNYTHQFFSSLLQRVLSSSSLGCPNCTGTHQEGSDENSATASSGTGIQQESSKEDPATASSGTGTYQEGKNDDSATASSGSGTHQEGSNDDSATASSGSGTHQEGSNKDSATASSGSGTHQEGNNQDSATASSGSATLKDLLKSKKPKQATKRSASQGEGETTVKQTFPRLPTVRCKVSIPHSSVRSPELPSHTPCYLARELLRVWRICNKRSIYQRDVERLLRQAGKLAKHAQDLMASPLKQTPTEAVDQLGRRLLLLEAMYSIKKVLGPRVQWDAWWRYFTAGIPSDYCRPLPEKHRQLSRTLHNLALELSIAVMKYKIGDAPSPEEVATLKEKLFTGETATSHFRREEWDAWRPEGQSST</sequence>
<dbReference type="AlphaFoldDB" id="U6GKM4"/>
<dbReference type="GeneID" id="25268226"/>
<gene>
    <name evidence="3" type="ORF">EAH_00001560</name>
</gene>
<reference evidence="3" key="1">
    <citation type="submission" date="2013-10" db="EMBL/GenBank/DDBJ databases">
        <title>Genomic analysis of the causative agents of coccidiosis in chickens.</title>
        <authorList>
            <person name="Reid A.J."/>
            <person name="Blake D."/>
            <person name="Billington K."/>
            <person name="Browne H."/>
            <person name="Dunn M."/>
            <person name="Hung S."/>
            <person name="Kawahara F."/>
            <person name="Miranda-Saavedra D."/>
            <person name="Mourier T."/>
            <person name="Nagra H."/>
            <person name="Otto T.D."/>
            <person name="Rawlings N."/>
            <person name="Sanchez A."/>
            <person name="Sanders M."/>
            <person name="Subramaniam C."/>
            <person name="Tay Y."/>
            <person name="Dear P."/>
            <person name="Doerig C."/>
            <person name="Gruber A."/>
            <person name="Parkinson J."/>
            <person name="Shirley M."/>
            <person name="Wan K.L."/>
            <person name="Berriman M."/>
            <person name="Tomley F."/>
            <person name="Pain A."/>
        </authorList>
    </citation>
    <scope>NUCLEOTIDE SEQUENCE</scope>
    <source>
        <strain evidence="3">Houghton</strain>
    </source>
</reference>
<organism evidence="3 4">
    <name type="scientific">Eimeria acervulina</name>
    <name type="common">Coccidian parasite</name>
    <dbReference type="NCBI Taxonomy" id="5801"/>
    <lineage>
        <taxon>Eukaryota</taxon>
        <taxon>Sar</taxon>
        <taxon>Alveolata</taxon>
        <taxon>Apicomplexa</taxon>
        <taxon>Conoidasida</taxon>
        <taxon>Coccidia</taxon>
        <taxon>Eucoccidiorida</taxon>
        <taxon>Eimeriorina</taxon>
        <taxon>Eimeriidae</taxon>
        <taxon>Eimeria</taxon>
    </lineage>
</organism>
<accession>U6GKM4</accession>
<evidence type="ECO:0008006" key="5">
    <source>
        <dbReference type="Google" id="ProtNLM"/>
    </source>
</evidence>
<dbReference type="OMA" id="PCYLARE"/>
<feature type="region of interest" description="Disordered" evidence="1">
    <location>
        <begin position="189"/>
        <end position="263"/>
    </location>
</feature>
<feature type="compositionally biased region" description="Acidic residues" evidence="1">
    <location>
        <begin position="189"/>
        <end position="199"/>
    </location>
</feature>
<keyword evidence="2" id="KW-0812">Transmembrane</keyword>
<name>U6GKM4_EIMAC</name>
<evidence type="ECO:0000256" key="1">
    <source>
        <dbReference type="SAM" id="MobiDB-lite"/>
    </source>
</evidence>
<feature type="compositionally biased region" description="Polar residues" evidence="1">
    <location>
        <begin position="240"/>
        <end position="263"/>
    </location>
</feature>
<dbReference type="RefSeq" id="XP_013250692.1">
    <property type="nucleotide sequence ID" value="XM_013395238.1"/>
</dbReference>
<feature type="compositionally biased region" description="Polar residues" evidence="1">
    <location>
        <begin position="624"/>
        <end position="638"/>
    </location>
</feature>
<dbReference type="EMBL" id="HG670980">
    <property type="protein sequence ID" value="CDI79144.1"/>
    <property type="molecule type" value="Genomic_DNA"/>
</dbReference>
<dbReference type="OrthoDB" id="348305at2759"/>